<accession>A0A8S2A5W4</accession>
<dbReference type="PANTHER" id="PTHR36022:SF1">
    <property type="entry name" value="GPI-ANCHORED ADHESIN-LIKE PROTEIN"/>
    <property type="match status" value="1"/>
</dbReference>
<evidence type="ECO:0000313" key="3">
    <source>
        <dbReference type="Proteomes" id="UP000682877"/>
    </source>
</evidence>
<dbReference type="EMBL" id="LR999454">
    <property type="protein sequence ID" value="CAE6048340.1"/>
    <property type="molecule type" value="Genomic_DNA"/>
</dbReference>
<protein>
    <submittedName>
        <fullName evidence="2">Uncharacterized protein</fullName>
    </submittedName>
</protein>
<name>A0A8S2A5W4_ARAAE</name>
<dbReference type="AlphaFoldDB" id="A0A8S2A5W4"/>
<feature type="compositionally biased region" description="Polar residues" evidence="1">
    <location>
        <begin position="1"/>
        <end position="15"/>
    </location>
</feature>
<keyword evidence="3" id="KW-1185">Reference proteome</keyword>
<gene>
    <name evidence="2" type="ORF">AARE701A_LOCUS11355</name>
</gene>
<feature type="compositionally biased region" description="Polar residues" evidence="1">
    <location>
        <begin position="224"/>
        <end position="242"/>
    </location>
</feature>
<evidence type="ECO:0000313" key="2">
    <source>
        <dbReference type="EMBL" id="CAE6048340.1"/>
    </source>
</evidence>
<dbReference type="Proteomes" id="UP000682877">
    <property type="component" value="Chromosome 4"/>
</dbReference>
<feature type="compositionally biased region" description="Low complexity" evidence="1">
    <location>
        <begin position="78"/>
        <end position="92"/>
    </location>
</feature>
<reference evidence="2" key="1">
    <citation type="submission" date="2021-01" db="EMBL/GenBank/DDBJ databases">
        <authorList>
            <person name="Bezrukov I."/>
        </authorList>
    </citation>
    <scope>NUCLEOTIDE SEQUENCE</scope>
</reference>
<feature type="region of interest" description="Disordered" evidence="1">
    <location>
        <begin position="206"/>
        <end position="242"/>
    </location>
</feature>
<feature type="compositionally biased region" description="Low complexity" evidence="1">
    <location>
        <begin position="44"/>
        <end position="66"/>
    </location>
</feature>
<proteinExistence type="predicted"/>
<sequence>MNRITSSSNAQTKKFPQSQSQSQPPDKKEKNLKMERFPVNPLRGFSTRSSGSSSSSNVSGSGSTSGEASNGCHRFLHSHSFSSSSSSSSSSLGVFTRRPVNSVDKTPKSAPVVSKPLIRKKPSSLEEVKLKSTLTEKSNLQKSQRCKTNPVSGKRTTCKITMKPEKVSVLKKQSSVSRNVKLRDRQTTIRVDDSIAQSTPVSKLGTGSDLIYRSNGEATDDGRLSSNSSSYQDSTPPVQASVSPEIQCGSSMNLSALDQSQACYAAGHLLSGVSDKRKCKPKGILTVGDNGFEVGKGKILNDSDEFDEGDFGNDGSCVNISNMPLPADASVHWLLSPCDEEKEHENEKSDDGFSQLQQIVECVGHETPSPVSDRSASSDLCNISSGRSLSPMEIYKETTRRISSSLSPNELFRFRRFIHLSSCDGEASAFDASPTCELDPSVHLKGDKSSPLSVDTLGSENVIQTPESNSSFDNYFGLSCSQAEIQKKHNVGSYLESLTMNFQSAGLSPRIQASSREPSRSSFNFDSLATSSDSIDLSQFQRALADRSSFHPHVTLDTVSRTHVRVEQTNCHMPEIKSQQITDTKFDMQNHKESAAPLGKERELLPFSAAESISTDGGGLICSEDSNWMACYKN</sequence>
<feature type="region of interest" description="Disordered" evidence="1">
    <location>
        <begin position="1"/>
        <end position="116"/>
    </location>
</feature>
<feature type="region of interest" description="Disordered" evidence="1">
    <location>
        <begin position="134"/>
        <end position="154"/>
    </location>
</feature>
<evidence type="ECO:0000256" key="1">
    <source>
        <dbReference type="SAM" id="MobiDB-lite"/>
    </source>
</evidence>
<dbReference type="PANTHER" id="PTHR36022">
    <property type="entry name" value="GPI-ANCHORED ADHESIN-LIKE PROTEIN"/>
    <property type="match status" value="1"/>
</dbReference>
<organism evidence="2 3">
    <name type="scientific">Arabidopsis arenosa</name>
    <name type="common">Sand rock-cress</name>
    <name type="synonym">Cardaminopsis arenosa</name>
    <dbReference type="NCBI Taxonomy" id="38785"/>
    <lineage>
        <taxon>Eukaryota</taxon>
        <taxon>Viridiplantae</taxon>
        <taxon>Streptophyta</taxon>
        <taxon>Embryophyta</taxon>
        <taxon>Tracheophyta</taxon>
        <taxon>Spermatophyta</taxon>
        <taxon>Magnoliopsida</taxon>
        <taxon>eudicotyledons</taxon>
        <taxon>Gunneridae</taxon>
        <taxon>Pentapetalae</taxon>
        <taxon>rosids</taxon>
        <taxon>malvids</taxon>
        <taxon>Brassicales</taxon>
        <taxon>Brassicaceae</taxon>
        <taxon>Camelineae</taxon>
        <taxon>Arabidopsis</taxon>
    </lineage>
</organism>
<feature type="compositionally biased region" description="Basic and acidic residues" evidence="1">
    <location>
        <begin position="25"/>
        <end position="36"/>
    </location>
</feature>